<evidence type="ECO:0000256" key="4">
    <source>
        <dbReference type="ARBA" id="ARBA00022496"/>
    </source>
</evidence>
<feature type="domain" description="TonB-dependent receptor-like beta-barrel" evidence="14">
    <location>
        <begin position="248"/>
        <end position="745"/>
    </location>
</feature>
<evidence type="ECO:0000259" key="14">
    <source>
        <dbReference type="Pfam" id="PF00593"/>
    </source>
</evidence>
<protein>
    <submittedName>
        <fullName evidence="16">TonB-dependent receptor</fullName>
    </submittedName>
</protein>
<keyword evidence="8 12" id="KW-0798">TonB box</keyword>
<dbReference type="InterPro" id="IPR039426">
    <property type="entry name" value="TonB-dep_rcpt-like"/>
</dbReference>
<keyword evidence="13" id="KW-0732">Signal</keyword>
<dbReference type="EMBL" id="CP071793">
    <property type="protein sequence ID" value="QTD51838.1"/>
    <property type="molecule type" value="Genomic_DNA"/>
</dbReference>
<evidence type="ECO:0000313" key="17">
    <source>
        <dbReference type="Proteomes" id="UP000663929"/>
    </source>
</evidence>
<keyword evidence="4" id="KW-0410">Iron transport</keyword>
<proteinExistence type="inferred from homology"/>
<evidence type="ECO:0000256" key="10">
    <source>
        <dbReference type="ARBA" id="ARBA00023237"/>
    </source>
</evidence>
<dbReference type="PROSITE" id="PS52016">
    <property type="entry name" value="TONB_DEPENDENT_REC_3"/>
    <property type="match status" value="1"/>
</dbReference>
<dbReference type="InterPro" id="IPR000531">
    <property type="entry name" value="Beta-barrel_TonB"/>
</dbReference>
<evidence type="ECO:0000256" key="7">
    <source>
        <dbReference type="ARBA" id="ARBA00023065"/>
    </source>
</evidence>
<dbReference type="AlphaFoldDB" id="A0A8A4TS29"/>
<dbReference type="Pfam" id="PF07715">
    <property type="entry name" value="Plug"/>
    <property type="match status" value="1"/>
</dbReference>
<comment type="subcellular location">
    <subcellularLocation>
        <location evidence="1 11">Cell outer membrane</location>
        <topology evidence="1 11">Multi-pass membrane protein</topology>
    </subcellularLocation>
</comment>
<dbReference type="KEGG" id="scor:J3U87_05150"/>
<evidence type="ECO:0000256" key="2">
    <source>
        <dbReference type="ARBA" id="ARBA00022448"/>
    </source>
</evidence>
<gene>
    <name evidence="16" type="ORF">J3U87_05150</name>
</gene>
<dbReference type="GO" id="GO:0009279">
    <property type="term" value="C:cell outer membrane"/>
    <property type="evidence" value="ECO:0007669"/>
    <property type="project" value="UniProtKB-SubCell"/>
</dbReference>
<keyword evidence="16" id="KW-0675">Receptor</keyword>
<keyword evidence="17" id="KW-1185">Reference proteome</keyword>
<organism evidence="16 17">
    <name type="scientific">Sulfidibacter corallicola</name>
    <dbReference type="NCBI Taxonomy" id="2818388"/>
    <lineage>
        <taxon>Bacteria</taxon>
        <taxon>Pseudomonadati</taxon>
        <taxon>Acidobacteriota</taxon>
        <taxon>Holophagae</taxon>
        <taxon>Acanthopleuribacterales</taxon>
        <taxon>Acanthopleuribacteraceae</taxon>
        <taxon>Sulfidibacter</taxon>
    </lineage>
</organism>
<dbReference type="Pfam" id="PF00593">
    <property type="entry name" value="TonB_dep_Rec_b-barrel"/>
    <property type="match status" value="1"/>
</dbReference>
<dbReference type="Proteomes" id="UP000663929">
    <property type="component" value="Chromosome"/>
</dbReference>
<name>A0A8A4TS29_SULCO</name>
<dbReference type="InterPro" id="IPR012910">
    <property type="entry name" value="Plug_dom"/>
</dbReference>
<keyword evidence="5 11" id="KW-0812">Transmembrane</keyword>
<sequence>MTIFSPSKRFFSLVFPLLAGLLLAQSDAQPENERDKAEKELETVQSIVVTAQKRETDLQKTAIAVTVLDQEQVSMKGSQDIRVLAETVPFVHVGVQEGNFELNIRGIGSSNNTELGDPAAALHMDGVYIPRPRGSGAMFFDLERVEVLRGPQGTLYGRNATAGTMNLISNKPRLQEFEAGVEVSLGNYNHINSKAMANIPINHAAAIRVAGMMDRHDPYLENSGNAVTNITGTEDADDRAVRAQWLWQFNDRGTLTLGFDQVQQKGNGYSGINEFGGRAEDPRETNYFDQLVHESENSGYFATLEWRLTPELQLVAQLGHRAVDYLQETGANSATATTLDYSKTFWDAASDSDTLEVRLMGQSDRLRWTFGGFAFEEEQDVFLGSTADRAVVFAGTVFDQPVVETDSQAAFGELTYAFDERHSLTIGARHTRDSKFREGTGHILLFQYNDGSAYDTGHRFGTPGFRWSGDGREVAQYGQMDTLPGLIGDDQSNDFVNFGEADWDHTDYKVSYEFQMDDAHLFYITTQTGYKAGGFNDGDQRQADSDVVQNGLFSYDPEELTSYEIGSKSLFRDRRLRVNLALFRYDYENQQFSTVRETPAGGRLLLTTNAADAVTTGFEWETTWFMVHGFRADFSGIFMNAEFDTFDTFDTRVGFNPDDLPEIDLAGNQLPKAPDFTSRLGLSQRQVDRAGGVWSWRCSAYARDKHYLNIFNDPEDEVDGYLLVDAGLGYTTPNGKLEFNLFGANLADETFRTSLIQTPSLLLGFYNVPRTYGLRLKVSL</sequence>
<evidence type="ECO:0000256" key="13">
    <source>
        <dbReference type="SAM" id="SignalP"/>
    </source>
</evidence>
<evidence type="ECO:0000256" key="1">
    <source>
        <dbReference type="ARBA" id="ARBA00004571"/>
    </source>
</evidence>
<dbReference type="RefSeq" id="WP_237381958.1">
    <property type="nucleotide sequence ID" value="NZ_CP071793.1"/>
</dbReference>
<evidence type="ECO:0000256" key="12">
    <source>
        <dbReference type="RuleBase" id="RU003357"/>
    </source>
</evidence>
<keyword evidence="9 11" id="KW-0472">Membrane</keyword>
<feature type="domain" description="TonB-dependent receptor plug" evidence="15">
    <location>
        <begin position="58"/>
        <end position="164"/>
    </location>
</feature>
<keyword evidence="10 11" id="KW-0998">Cell outer membrane</keyword>
<reference evidence="16" key="1">
    <citation type="submission" date="2021-03" db="EMBL/GenBank/DDBJ databases">
        <title>Acanthopleuribacteraceae sp. M133.</title>
        <authorList>
            <person name="Wang G."/>
        </authorList>
    </citation>
    <scope>NUCLEOTIDE SEQUENCE</scope>
    <source>
        <strain evidence="16">M133</strain>
    </source>
</reference>
<evidence type="ECO:0000256" key="6">
    <source>
        <dbReference type="ARBA" id="ARBA00023004"/>
    </source>
</evidence>
<evidence type="ECO:0000259" key="15">
    <source>
        <dbReference type="Pfam" id="PF07715"/>
    </source>
</evidence>
<evidence type="ECO:0000256" key="3">
    <source>
        <dbReference type="ARBA" id="ARBA00022452"/>
    </source>
</evidence>
<comment type="similarity">
    <text evidence="11 12">Belongs to the TonB-dependent receptor family.</text>
</comment>
<accession>A0A8A4TS29</accession>
<dbReference type="PANTHER" id="PTHR32552:SF81">
    <property type="entry name" value="TONB-DEPENDENT OUTER MEMBRANE RECEPTOR"/>
    <property type="match status" value="1"/>
</dbReference>
<keyword evidence="2 11" id="KW-0813">Transport</keyword>
<feature type="chain" id="PRO_5035215779" evidence="13">
    <location>
        <begin position="29"/>
        <end position="780"/>
    </location>
</feature>
<evidence type="ECO:0000256" key="8">
    <source>
        <dbReference type="ARBA" id="ARBA00023077"/>
    </source>
</evidence>
<evidence type="ECO:0000256" key="9">
    <source>
        <dbReference type="ARBA" id="ARBA00023136"/>
    </source>
</evidence>
<keyword evidence="3 11" id="KW-1134">Transmembrane beta strand</keyword>
<evidence type="ECO:0000256" key="11">
    <source>
        <dbReference type="PROSITE-ProRule" id="PRU01360"/>
    </source>
</evidence>
<dbReference type="SUPFAM" id="SSF56935">
    <property type="entry name" value="Porins"/>
    <property type="match status" value="1"/>
</dbReference>
<dbReference type="Gene3D" id="2.40.170.20">
    <property type="entry name" value="TonB-dependent receptor, beta-barrel domain"/>
    <property type="match status" value="1"/>
</dbReference>
<evidence type="ECO:0000256" key="5">
    <source>
        <dbReference type="ARBA" id="ARBA00022692"/>
    </source>
</evidence>
<dbReference type="PANTHER" id="PTHR32552">
    <property type="entry name" value="FERRICHROME IRON RECEPTOR-RELATED"/>
    <property type="match status" value="1"/>
</dbReference>
<feature type="signal peptide" evidence="13">
    <location>
        <begin position="1"/>
        <end position="28"/>
    </location>
</feature>
<evidence type="ECO:0000313" key="16">
    <source>
        <dbReference type="EMBL" id="QTD51838.1"/>
    </source>
</evidence>
<dbReference type="InterPro" id="IPR036942">
    <property type="entry name" value="Beta-barrel_TonB_sf"/>
</dbReference>
<dbReference type="GO" id="GO:0006826">
    <property type="term" value="P:iron ion transport"/>
    <property type="evidence" value="ECO:0007669"/>
    <property type="project" value="UniProtKB-KW"/>
</dbReference>
<keyword evidence="7" id="KW-0406">Ion transport</keyword>
<keyword evidence="6" id="KW-0408">Iron</keyword>